<dbReference type="OMA" id="THVWRAN"/>
<dbReference type="Proteomes" id="UP000034112">
    <property type="component" value="Unassembled WGS sequence"/>
</dbReference>
<evidence type="ECO:0000256" key="2">
    <source>
        <dbReference type="ARBA" id="ARBA00013806"/>
    </source>
</evidence>
<comment type="function">
    <text evidence="6">Autophagy-specific protein that functions in response to autophagy-inducing signals as a scaffold to recruit other ATG proteins to organize preautophagosomal structure (PAS) formation. Modulates the timing and magnitude of the autophagy response, such as the size of the sequestering vesicles. Plays particularly a role in pexophagy and nucleophagy.</text>
</comment>
<sequence>MAAVSPAASTRRSPGSSSAGSLRPSSDHMAISVDTLVNHLLVSKRSLSSMTLVLRADEIVTAARQSHEDTVMLAAQTGFLRNAIADQVLILGRVGKSLQATCEWGKKDFLKLVRRMDEVDGQLKATMDMLTTTPVDTTLRPKGEPRKSLLDFVDEGSVHGMRNAMKQCIEELQAIQISFDGDLLRLETDIRNIKKIIENVEAPESQEPASKLLFDLFEHSATMAESLASLTQHFDMCVTAIRTTEGAAALARRKAAEVTQSQGGESVSISGVIAEQESNRSDLEPQTAEDRAEMLRVVIHDAQLVEGVVHDIQEHLAEVERKYNELGEHTEQTRKAHLGMLDAYAELGEIGDRLADYLAAEEDFRTRWEMEKDVVFTKLEEMTQMTEFYEGYASAYHGLLMEVARRRNVEDKVQATWRKAQETIDKMLETDRLEREAFRSEVGEFLPTDLWADMQGSVKRWKIVQVDNDEQTAEGSAAADMNRGSG</sequence>
<evidence type="ECO:0000256" key="4">
    <source>
        <dbReference type="ARBA" id="ARBA00023006"/>
    </source>
</evidence>
<reference evidence="10" key="1">
    <citation type="journal article" date="2015" name="Genome Announc.">
        <title>Draft whole-genome sequence of the biocontrol agent Trichoderma harzianum T6776.</title>
        <authorList>
            <person name="Baroncelli R."/>
            <person name="Piaggeschi G."/>
            <person name="Fiorini L."/>
            <person name="Bertolini E."/>
            <person name="Zapparata A."/>
            <person name="Pe M.E."/>
            <person name="Sarrocco S."/>
            <person name="Vannacci G."/>
        </authorList>
    </citation>
    <scope>NUCLEOTIDE SEQUENCE [LARGE SCALE GENOMIC DNA]</scope>
    <source>
        <strain evidence="10">T6776</strain>
    </source>
</reference>
<comment type="subcellular location">
    <subcellularLocation>
        <location evidence="6">Cytoplasm</location>
    </subcellularLocation>
    <subcellularLocation>
        <location evidence="6">Preautophagosomal structure membrane</location>
        <topology evidence="6">Peripheral membrane protein</topology>
    </subcellularLocation>
</comment>
<evidence type="ECO:0000256" key="7">
    <source>
        <dbReference type="SAM" id="MobiDB-lite"/>
    </source>
</evidence>
<evidence type="ECO:0000259" key="8">
    <source>
        <dbReference type="Pfam" id="PF04108"/>
    </source>
</evidence>
<name>A0A0F9WX16_TRIHA</name>
<keyword evidence="4 6" id="KW-0072">Autophagy</keyword>
<dbReference type="InterPro" id="IPR007240">
    <property type="entry name" value="Atg17"/>
</dbReference>
<keyword evidence="3 6" id="KW-0963">Cytoplasm</keyword>
<dbReference type="PANTHER" id="PTHR28005:SF1">
    <property type="entry name" value="AUTOPHAGY-RELATED PROTEIN 17"/>
    <property type="match status" value="1"/>
</dbReference>
<dbReference type="OrthoDB" id="1937984at2759"/>
<dbReference type="GO" id="GO:1990316">
    <property type="term" value="C:Atg1/ULK1 kinase complex"/>
    <property type="evidence" value="ECO:0007669"/>
    <property type="project" value="TreeGrafter"/>
</dbReference>
<dbReference type="Pfam" id="PF04108">
    <property type="entry name" value="ATG17_like"/>
    <property type="match status" value="1"/>
</dbReference>
<feature type="region of interest" description="Disordered" evidence="7">
    <location>
        <begin position="1"/>
        <end position="24"/>
    </location>
</feature>
<accession>A0A0F9WX16</accession>
<dbReference type="GO" id="GO:0000422">
    <property type="term" value="P:autophagy of mitochondrion"/>
    <property type="evidence" value="ECO:0007669"/>
    <property type="project" value="TreeGrafter"/>
</dbReference>
<evidence type="ECO:0000313" key="9">
    <source>
        <dbReference type="EMBL" id="KKO97695.1"/>
    </source>
</evidence>
<gene>
    <name evidence="9" type="ORF">THAR02_10208</name>
</gene>
<feature type="region of interest" description="Disordered" evidence="7">
    <location>
        <begin position="266"/>
        <end position="285"/>
    </location>
</feature>
<dbReference type="GO" id="GO:0000045">
    <property type="term" value="P:autophagosome assembly"/>
    <property type="evidence" value="ECO:0007669"/>
    <property type="project" value="TreeGrafter"/>
</dbReference>
<feature type="domain" description="Autophagy protein ATG17-like" evidence="8">
    <location>
        <begin position="46"/>
        <end position="446"/>
    </location>
</feature>
<dbReference type="GO" id="GO:0030295">
    <property type="term" value="F:protein kinase activator activity"/>
    <property type="evidence" value="ECO:0007669"/>
    <property type="project" value="TreeGrafter"/>
</dbReference>
<evidence type="ECO:0000256" key="1">
    <source>
        <dbReference type="ARBA" id="ARBA00006259"/>
    </source>
</evidence>
<dbReference type="GO" id="GO:0034045">
    <property type="term" value="C:phagophore assembly site membrane"/>
    <property type="evidence" value="ECO:0007669"/>
    <property type="project" value="UniProtKB-SubCell"/>
</dbReference>
<evidence type="ECO:0000256" key="5">
    <source>
        <dbReference type="ARBA" id="ARBA00023136"/>
    </source>
</evidence>
<dbReference type="InterPro" id="IPR045326">
    <property type="entry name" value="ATG17-like_dom"/>
</dbReference>
<evidence type="ECO:0000256" key="3">
    <source>
        <dbReference type="ARBA" id="ARBA00022490"/>
    </source>
</evidence>
<comment type="similarity">
    <text evidence="1 6">Belongs to the ATG17 family.</text>
</comment>
<comment type="caution">
    <text evidence="9">The sequence shown here is derived from an EMBL/GenBank/DDBJ whole genome shotgun (WGS) entry which is preliminary data.</text>
</comment>
<organism evidence="9 10">
    <name type="scientific">Trichoderma harzianum</name>
    <name type="common">Hypocrea lixii</name>
    <dbReference type="NCBI Taxonomy" id="5544"/>
    <lineage>
        <taxon>Eukaryota</taxon>
        <taxon>Fungi</taxon>
        <taxon>Dikarya</taxon>
        <taxon>Ascomycota</taxon>
        <taxon>Pezizomycotina</taxon>
        <taxon>Sordariomycetes</taxon>
        <taxon>Hypocreomycetidae</taxon>
        <taxon>Hypocreales</taxon>
        <taxon>Hypocreaceae</taxon>
        <taxon>Trichoderma</taxon>
    </lineage>
</organism>
<evidence type="ECO:0000313" key="10">
    <source>
        <dbReference type="Proteomes" id="UP000034112"/>
    </source>
</evidence>
<dbReference type="AlphaFoldDB" id="A0A0F9WX16"/>
<proteinExistence type="inferred from homology"/>
<keyword evidence="5" id="KW-0472">Membrane</keyword>
<protein>
    <recommendedName>
        <fullName evidence="2 6">Autophagy-related protein 17</fullName>
    </recommendedName>
</protein>
<evidence type="ECO:0000256" key="6">
    <source>
        <dbReference type="RuleBase" id="RU368080"/>
    </source>
</evidence>
<dbReference type="EMBL" id="JOKZ01000519">
    <property type="protein sequence ID" value="KKO97695.1"/>
    <property type="molecule type" value="Genomic_DNA"/>
</dbReference>
<dbReference type="PANTHER" id="PTHR28005">
    <property type="entry name" value="AUTOPHAGY-RELATED PROTEIN 17"/>
    <property type="match status" value="1"/>
</dbReference>
<dbReference type="GO" id="GO:0034727">
    <property type="term" value="P:piecemeal microautophagy of the nucleus"/>
    <property type="evidence" value="ECO:0007669"/>
    <property type="project" value="TreeGrafter"/>
</dbReference>
<dbReference type="GO" id="GO:0060090">
    <property type="term" value="F:molecular adaptor activity"/>
    <property type="evidence" value="ECO:0007669"/>
    <property type="project" value="TreeGrafter"/>
</dbReference>